<dbReference type="SMART" id="SM00507">
    <property type="entry name" value="HNHc"/>
    <property type="match status" value="1"/>
</dbReference>
<reference evidence="4 5" key="1">
    <citation type="submission" date="2020-04" db="EMBL/GenBank/DDBJ databases">
        <title>Paeniglutamicibacter sp. ANT13_2, a novel actinomycete isolated from sediment in Antarctica.</title>
        <authorList>
            <person name="Sakdapetsiri C."/>
            <person name="Pinyakong O."/>
        </authorList>
    </citation>
    <scope>NUCLEOTIDE SEQUENCE [LARGE SCALE GENOMIC DNA]</scope>
    <source>
        <strain evidence="4 5">ANT13_2</strain>
    </source>
</reference>
<dbReference type="Pfam" id="PF02720">
    <property type="entry name" value="DUF222"/>
    <property type="match status" value="1"/>
</dbReference>
<protein>
    <submittedName>
        <fullName evidence="4">DUF222 domain-containing protein</fullName>
    </submittedName>
</protein>
<evidence type="ECO:0000256" key="1">
    <source>
        <dbReference type="ARBA" id="ARBA00023450"/>
    </source>
</evidence>
<dbReference type="EMBL" id="JAAWVT010000003">
    <property type="protein sequence ID" value="NKG20660.1"/>
    <property type="molecule type" value="Genomic_DNA"/>
</dbReference>
<keyword evidence="5" id="KW-1185">Reference proteome</keyword>
<dbReference type="RefSeq" id="WP_168151541.1">
    <property type="nucleotide sequence ID" value="NZ_JAAWVT010000003.1"/>
</dbReference>
<feature type="compositionally biased region" description="Pro residues" evidence="2">
    <location>
        <begin position="461"/>
        <end position="471"/>
    </location>
</feature>
<gene>
    <name evidence="4" type="ORF">HED64_08065</name>
</gene>
<dbReference type="Pfam" id="PF01844">
    <property type="entry name" value="HNH"/>
    <property type="match status" value="1"/>
</dbReference>
<dbReference type="InterPro" id="IPR003870">
    <property type="entry name" value="DUF222"/>
</dbReference>
<accession>A0ABX1G522</accession>
<feature type="domain" description="HNH nuclease" evidence="3">
    <location>
        <begin position="378"/>
        <end position="428"/>
    </location>
</feature>
<feature type="region of interest" description="Disordered" evidence="2">
    <location>
        <begin position="455"/>
        <end position="474"/>
    </location>
</feature>
<proteinExistence type="inferred from homology"/>
<dbReference type="InterPro" id="IPR003615">
    <property type="entry name" value="HNH_nuc"/>
</dbReference>
<dbReference type="Proteomes" id="UP000746595">
    <property type="component" value="Unassembled WGS sequence"/>
</dbReference>
<sequence>MFEEYEKYLSNPTPLSVEAAGELILGHRHIPADMTRPPRERAEAEQPDDSCVDFINDMTRAMACLPQTVGEVSRAARIAALERAKASVCAAQAKEAYGLEQDVVARHEDDGVYKDFPARGVGAEVALARMDAQYLGPRFSSYAKSMIEHMPYTFDALQRGELKESRSMLIVRETNNLDPGVRELIDREIAGEQGSLEGVGDNELRSRIRKIVLAFDNTEDMIKHGDAENRRRISLTPTPDGMMRISGVLPIIQGVAMKQALLAKVAKRRAKGDARTDQQIMADTAVERITGQEVASRPGLSLSVSMTDRSLLEGDSEPAFIQGYGTISAEYVRRMIARDPKLSKRKQKARVWMRRLYTSPTTGQLVAMDSKARIVPQKLKDLINIRDQHCRTPYCGAPIRHIDHIFQFAKGGQTTESNTDGRCARCNQTKETSGWEEFVVIGPRHTILIKTPSGQTYRSIAPPPPGTPAYPPESDMFFRITSP</sequence>
<comment type="similarity">
    <text evidence="1">Belongs to the Rv1128c/1148c/1588c/1702c/1945/3466 family.</text>
</comment>
<comment type="caution">
    <text evidence="4">The sequence shown here is derived from an EMBL/GenBank/DDBJ whole genome shotgun (WGS) entry which is preliminary data.</text>
</comment>
<dbReference type="Gene3D" id="1.10.30.50">
    <property type="match status" value="1"/>
</dbReference>
<evidence type="ECO:0000256" key="2">
    <source>
        <dbReference type="SAM" id="MobiDB-lite"/>
    </source>
</evidence>
<organism evidence="4 5">
    <name type="scientific">Paeniglutamicibacter terrestris</name>
    <dbReference type="NCBI Taxonomy" id="2723403"/>
    <lineage>
        <taxon>Bacteria</taxon>
        <taxon>Bacillati</taxon>
        <taxon>Actinomycetota</taxon>
        <taxon>Actinomycetes</taxon>
        <taxon>Micrococcales</taxon>
        <taxon>Micrococcaceae</taxon>
        <taxon>Paeniglutamicibacter</taxon>
    </lineage>
</organism>
<evidence type="ECO:0000313" key="4">
    <source>
        <dbReference type="EMBL" id="NKG20660.1"/>
    </source>
</evidence>
<dbReference type="InterPro" id="IPR002711">
    <property type="entry name" value="HNH"/>
</dbReference>
<name>A0ABX1G522_9MICC</name>
<evidence type="ECO:0000259" key="3">
    <source>
        <dbReference type="SMART" id="SM00507"/>
    </source>
</evidence>
<evidence type="ECO:0000313" key="5">
    <source>
        <dbReference type="Proteomes" id="UP000746595"/>
    </source>
</evidence>